<dbReference type="Proteomes" id="UP000612362">
    <property type="component" value="Unassembled WGS sequence"/>
</dbReference>
<dbReference type="AlphaFoldDB" id="A0A8J3HXS9"/>
<dbReference type="RefSeq" id="WP_220191545.1">
    <property type="nucleotide sequence ID" value="NZ_BNJF01000001.1"/>
</dbReference>
<name>A0A8J3HXS9_9CHLR</name>
<gene>
    <name evidence="1" type="ORF">KSX_01070</name>
</gene>
<evidence type="ECO:0000313" key="1">
    <source>
        <dbReference type="EMBL" id="GHO41944.1"/>
    </source>
</evidence>
<protein>
    <submittedName>
        <fullName evidence="1">Uncharacterized protein</fullName>
    </submittedName>
</protein>
<keyword evidence="2" id="KW-1185">Reference proteome</keyword>
<dbReference type="EMBL" id="BNJF01000001">
    <property type="protein sequence ID" value="GHO41944.1"/>
    <property type="molecule type" value="Genomic_DNA"/>
</dbReference>
<reference evidence="1" key="1">
    <citation type="submission" date="2020-10" db="EMBL/GenBank/DDBJ databases">
        <title>Taxonomic study of unclassified bacteria belonging to the class Ktedonobacteria.</title>
        <authorList>
            <person name="Yabe S."/>
            <person name="Wang C.M."/>
            <person name="Zheng Y."/>
            <person name="Sakai Y."/>
            <person name="Cavaletti L."/>
            <person name="Monciardini P."/>
            <person name="Donadio S."/>
        </authorList>
    </citation>
    <scope>NUCLEOTIDE SEQUENCE</scope>
    <source>
        <strain evidence="1">SOSP1-1</strain>
    </source>
</reference>
<accession>A0A8J3HXS9</accession>
<organism evidence="1 2">
    <name type="scientific">Ktedonospora formicarum</name>
    <dbReference type="NCBI Taxonomy" id="2778364"/>
    <lineage>
        <taxon>Bacteria</taxon>
        <taxon>Bacillati</taxon>
        <taxon>Chloroflexota</taxon>
        <taxon>Ktedonobacteria</taxon>
        <taxon>Ktedonobacterales</taxon>
        <taxon>Ktedonobacteraceae</taxon>
        <taxon>Ktedonospora</taxon>
    </lineage>
</organism>
<sequence>MSPAQNNDALITAVQAAKREAKWASLTSLNRGYFGLFRALNRLAKALRLPSNATALDARGDMSALEQLSTALDALAARLDGMTNANEVDRMPRALPPGPLSEALGELLDALIERLGGVDIVSAVG</sequence>
<comment type="caution">
    <text evidence="1">The sequence shown here is derived from an EMBL/GenBank/DDBJ whole genome shotgun (WGS) entry which is preliminary data.</text>
</comment>
<proteinExistence type="predicted"/>
<evidence type="ECO:0000313" key="2">
    <source>
        <dbReference type="Proteomes" id="UP000612362"/>
    </source>
</evidence>